<dbReference type="Proteomes" id="UP001497457">
    <property type="component" value="Chromosome 35b"/>
</dbReference>
<organism evidence="2 3">
    <name type="scientific">Urochloa decumbens</name>
    <dbReference type="NCBI Taxonomy" id="240449"/>
    <lineage>
        <taxon>Eukaryota</taxon>
        <taxon>Viridiplantae</taxon>
        <taxon>Streptophyta</taxon>
        <taxon>Embryophyta</taxon>
        <taxon>Tracheophyta</taxon>
        <taxon>Spermatophyta</taxon>
        <taxon>Magnoliopsida</taxon>
        <taxon>Liliopsida</taxon>
        <taxon>Poales</taxon>
        <taxon>Poaceae</taxon>
        <taxon>PACMAD clade</taxon>
        <taxon>Panicoideae</taxon>
        <taxon>Panicodae</taxon>
        <taxon>Paniceae</taxon>
        <taxon>Melinidinae</taxon>
        <taxon>Urochloa</taxon>
    </lineage>
</organism>
<reference evidence="2 3" key="2">
    <citation type="submission" date="2024-10" db="EMBL/GenBank/DDBJ databases">
        <authorList>
            <person name="Ryan C."/>
        </authorList>
    </citation>
    <scope>NUCLEOTIDE SEQUENCE [LARGE SCALE GENOMIC DNA]</scope>
</reference>
<dbReference type="AlphaFoldDB" id="A0ABC9DYJ4"/>
<feature type="region of interest" description="Disordered" evidence="1">
    <location>
        <begin position="233"/>
        <end position="256"/>
    </location>
</feature>
<keyword evidence="3" id="KW-1185">Reference proteome</keyword>
<reference evidence="3" key="1">
    <citation type="submission" date="2024-06" db="EMBL/GenBank/DDBJ databases">
        <authorList>
            <person name="Ryan C."/>
        </authorList>
    </citation>
    <scope>NUCLEOTIDE SEQUENCE [LARGE SCALE GENOMIC DNA]</scope>
</reference>
<protein>
    <submittedName>
        <fullName evidence="2">Uncharacterized protein</fullName>
    </submittedName>
</protein>
<evidence type="ECO:0000256" key="1">
    <source>
        <dbReference type="SAM" id="MobiDB-lite"/>
    </source>
</evidence>
<dbReference type="EMBL" id="OZ075145">
    <property type="protein sequence ID" value="CAL5046542.1"/>
    <property type="molecule type" value="Genomic_DNA"/>
</dbReference>
<accession>A0ABC9DYJ4</accession>
<gene>
    <name evidence="2" type="ORF">URODEC1_LOCUS89396</name>
</gene>
<proteinExistence type="predicted"/>
<feature type="compositionally biased region" description="Basic and acidic residues" evidence="1">
    <location>
        <begin position="243"/>
        <end position="256"/>
    </location>
</feature>
<evidence type="ECO:0000313" key="2">
    <source>
        <dbReference type="EMBL" id="CAL5046542.1"/>
    </source>
</evidence>
<name>A0ABC9DYJ4_9POAL</name>
<evidence type="ECO:0000313" key="3">
    <source>
        <dbReference type="Proteomes" id="UP001497457"/>
    </source>
</evidence>
<sequence length="287" mass="30394">MSALLVRMRRVIGDETANATLARSILAAVADKLPSSSSSGGGSADGENAPDLHRRCVLFDCAPSRVRVDAVCAALAPPPPVPGSGAASDNDIIEAVALCGYYVVAVVVFRTAAGAEAALRGPARRCCHAVPPLHLGVEIPFIGPTDVKIMPDLPIPEQSTPPPEPEPDPVPWIEFREPSVEAYRASGSGLPPGTRRFHPSCESLVHGPTRGADGSLWMHGDFTVVDKHGMEIGHQKGTSVRVRRTDPPPPKDKRPNIPDTAICCPISCSILKNCVILLVSNEIRVRP</sequence>